<dbReference type="InterPro" id="IPR013762">
    <property type="entry name" value="Integrase-like_cat_sf"/>
</dbReference>
<dbReference type="SUPFAM" id="SSF56349">
    <property type="entry name" value="DNA breaking-rejoining enzymes"/>
    <property type="match status" value="1"/>
</dbReference>
<protein>
    <recommendedName>
        <fullName evidence="6">Phage integrase family protein</fullName>
    </recommendedName>
</protein>
<evidence type="ECO:0008006" key="6">
    <source>
        <dbReference type="Google" id="ProtNLM"/>
    </source>
</evidence>
<keyword evidence="2" id="KW-0233">DNA recombination</keyword>
<evidence type="ECO:0000256" key="2">
    <source>
        <dbReference type="ARBA" id="ARBA00023172"/>
    </source>
</evidence>
<proteinExistence type="predicted"/>
<feature type="compositionally biased region" description="Basic and acidic residues" evidence="3">
    <location>
        <begin position="274"/>
        <end position="288"/>
    </location>
</feature>
<dbReference type="Gene3D" id="1.10.150.130">
    <property type="match status" value="1"/>
</dbReference>
<keyword evidence="1" id="KW-0238">DNA-binding</keyword>
<evidence type="ECO:0000313" key="4">
    <source>
        <dbReference type="EMBL" id="PPK74437.1"/>
    </source>
</evidence>
<dbReference type="AlphaFoldDB" id="A0A2S6HAD1"/>
<dbReference type="EMBL" id="PTIZ01000009">
    <property type="protein sequence ID" value="PPK74437.1"/>
    <property type="molecule type" value="Genomic_DNA"/>
</dbReference>
<gene>
    <name evidence="4" type="ORF">B0F87_10980</name>
</gene>
<name>A0A2S6HAD1_9GAMM</name>
<dbReference type="InterPro" id="IPR010998">
    <property type="entry name" value="Integrase_recombinase_N"/>
</dbReference>
<dbReference type="Gene3D" id="1.10.443.10">
    <property type="entry name" value="Intergrase catalytic core"/>
    <property type="match status" value="1"/>
</dbReference>
<evidence type="ECO:0000256" key="3">
    <source>
        <dbReference type="SAM" id="MobiDB-lite"/>
    </source>
</evidence>
<reference evidence="4 5" key="1">
    <citation type="submission" date="2018-02" db="EMBL/GenBank/DDBJ databases">
        <title>Subsurface microbial communities from deep shales in Ohio and West Virginia, USA.</title>
        <authorList>
            <person name="Wrighton K."/>
        </authorList>
    </citation>
    <scope>NUCLEOTIDE SEQUENCE [LARGE SCALE GENOMIC DNA]</scope>
    <source>
        <strain evidence="4 5">OWC-DMM</strain>
    </source>
</reference>
<comment type="caution">
    <text evidence="4">The sequence shown here is derived from an EMBL/GenBank/DDBJ whole genome shotgun (WGS) entry which is preliminary data.</text>
</comment>
<accession>A0A2S6HAD1</accession>
<sequence>MIWMAYESHNAPMVATFSTLSRDLQQTPIWRKLAVSTQRDYLDCHLHITIRKGNTGLLGDLPIAKWTVGLIRKYQDHRGESSESRANKELAYIKRVFSWAYEYEKIKFNPTLGVKKLSIKARQHYTEDSDYEFMLEIAKQSNYWYVWPAMEIAYLCRMRLSEVLDLTDSNELPTGLLIKRRKGSRDNITEWNPRLRAAWDHTITTRNRILADRKQPHPIRAEDRRIIISERTGDKIVLSSLKTAIGRVTVATKQAAEERRIIWVPFTFHDLKRKGVSDTKGDKQEASGHRTASMMNV</sequence>
<dbReference type="InterPro" id="IPR011010">
    <property type="entry name" value="DNA_brk_join_enz"/>
</dbReference>
<organism evidence="4 5">
    <name type="scientific">Methylobacter tundripaludum</name>
    <dbReference type="NCBI Taxonomy" id="173365"/>
    <lineage>
        <taxon>Bacteria</taxon>
        <taxon>Pseudomonadati</taxon>
        <taxon>Pseudomonadota</taxon>
        <taxon>Gammaproteobacteria</taxon>
        <taxon>Methylococcales</taxon>
        <taxon>Methylococcaceae</taxon>
        <taxon>Methylobacter</taxon>
    </lineage>
</organism>
<dbReference type="GO" id="GO:0006310">
    <property type="term" value="P:DNA recombination"/>
    <property type="evidence" value="ECO:0007669"/>
    <property type="project" value="UniProtKB-KW"/>
</dbReference>
<dbReference type="GO" id="GO:0003677">
    <property type="term" value="F:DNA binding"/>
    <property type="evidence" value="ECO:0007669"/>
    <property type="project" value="UniProtKB-KW"/>
</dbReference>
<evidence type="ECO:0000256" key="1">
    <source>
        <dbReference type="ARBA" id="ARBA00023125"/>
    </source>
</evidence>
<feature type="region of interest" description="Disordered" evidence="3">
    <location>
        <begin position="274"/>
        <end position="297"/>
    </location>
</feature>
<dbReference type="Proteomes" id="UP000240010">
    <property type="component" value="Unassembled WGS sequence"/>
</dbReference>
<dbReference type="GO" id="GO:0015074">
    <property type="term" value="P:DNA integration"/>
    <property type="evidence" value="ECO:0007669"/>
    <property type="project" value="InterPro"/>
</dbReference>
<evidence type="ECO:0000313" key="5">
    <source>
        <dbReference type="Proteomes" id="UP000240010"/>
    </source>
</evidence>